<dbReference type="Pfam" id="PF06439">
    <property type="entry name" value="3keto-disac_hyd"/>
    <property type="match status" value="1"/>
</dbReference>
<name>A0A382JUA0_9ZZZZ</name>
<proteinExistence type="predicted"/>
<dbReference type="InterPro" id="IPR010496">
    <property type="entry name" value="AL/BT2_dom"/>
</dbReference>
<gene>
    <name evidence="2" type="ORF">METZ01_LOCUS268183</name>
</gene>
<dbReference type="AlphaFoldDB" id="A0A382JUA0"/>
<dbReference type="EMBL" id="UINC01076297">
    <property type="protein sequence ID" value="SVC15329.1"/>
    <property type="molecule type" value="Genomic_DNA"/>
</dbReference>
<reference evidence="2" key="1">
    <citation type="submission" date="2018-05" db="EMBL/GenBank/DDBJ databases">
        <authorList>
            <person name="Lanie J.A."/>
            <person name="Ng W.-L."/>
            <person name="Kazmierczak K.M."/>
            <person name="Andrzejewski T.M."/>
            <person name="Davidsen T.M."/>
            <person name="Wayne K.J."/>
            <person name="Tettelin H."/>
            <person name="Glass J.I."/>
            <person name="Rusch D."/>
            <person name="Podicherti R."/>
            <person name="Tsui H.-C.T."/>
            <person name="Winkler M.E."/>
        </authorList>
    </citation>
    <scope>NUCLEOTIDE SEQUENCE</scope>
</reference>
<protein>
    <recommendedName>
        <fullName evidence="1">3-keto-alpha-glucoside-1,2-lyase/3-keto-2-hydroxy-glucal hydratase domain-containing protein</fullName>
    </recommendedName>
</protein>
<dbReference type="GO" id="GO:0016787">
    <property type="term" value="F:hydrolase activity"/>
    <property type="evidence" value="ECO:0007669"/>
    <property type="project" value="InterPro"/>
</dbReference>
<evidence type="ECO:0000313" key="2">
    <source>
        <dbReference type="EMBL" id="SVC15329.1"/>
    </source>
</evidence>
<sequence>TGGLPGAGWDGKSRSIMDGKLIGEEVSFTPASGKRAHVAATRGREKKPSSTRVSLLTKFPPDGHRLCTAQISGDKMKGKFEGASFSLSKTIRKSPTLGQKPPPGAIVLFDGSHMKEWTGGSIHKKFATLMPEPNNLMSKRKFNNYTVHLELMLPYQPTYRSQDRGNSGFYQVHDYEIQVLDSFGMDGAHNECGGIYSHKGSDVNMCLPPLVWQTFDVEFTNAIVRDGGKIKNAVITVRQNGVVIHNKFEIPGRSKYGVRGGPQGVPGPFMLQNHREPLQFRNIWVLPHGPTPLLPVGQLKPPIAKKPAMKPVAPVSDAAKAMLGKWHIRFSNNGNKYVLNLKSDGTSHLARSGKAWDGVWVVKDGMLMVTNPHDAIWIKLMLKDGVYAGKNNFGSARLSRNEVPKF</sequence>
<evidence type="ECO:0000259" key="1">
    <source>
        <dbReference type="Pfam" id="PF06439"/>
    </source>
</evidence>
<feature type="domain" description="3-keto-alpha-glucoside-1,2-lyase/3-keto-2-hydroxy-glucal hydratase" evidence="1">
    <location>
        <begin position="104"/>
        <end position="285"/>
    </location>
</feature>
<accession>A0A382JUA0</accession>
<organism evidence="2">
    <name type="scientific">marine metagenome</name>
    <dbReference type="NCBI Taxonomy" id="408172"/>
    <lineage>
        <taxon>unclassified sequences</taxon>
        <taxon>metagenomes</taxon>
        <taxon>ecological metagenomes</taxon>
    </lineage>
</organism>
<feature type="non-terminal residue" evidence="2">
    <location>
        <position position="1"/>
    </location>
</feature>
<dbReference type="Gene3D" id="2.60.120.560">
    <property type="entry name" value="Exo-inulinase, domain 1"/>
    <property type="match status" value="1"/>
</dbReference>